<evidence type="ECO:0000256" key="1">
    <source>
        <dbReference type="ARBA" id="ARBA00022741"/>
    </source>
</evidence>
<keyword evidence="4" id="KW-0238">DNA-binding</keyword>
<comment type="caution">
    <text evidence="4">The sequence shown here is derived from an EMBL/GenBank/DDBJ whole genome shotgun (WGS) entry which is preliminary data.</text>
</comment>
<evidence type="ECO:0000256" key="2">
    <source>
        <dbReference type="ARBA" id="ARBA00022840"/>
    </source>
</evidence>
<dbReference type="GO" id="GO:0005524">
    <property type="term" value="F:ATP binding"/>
    <property type="evidence" value="ECO:0007669"/>
    <property type="project" value="UniProtKB-KW"/>
</dbReference>
<reference evidence="4 5" key="1">
    <citation type="submission" date="2020-08" db="EMBL/GenBank/DDBJ databases">
        <title>Sequencing the genomes of 1000 actinobacteria strains.</title>
        <authorList>
            <person name="Klenk H.-P."/>
        </authorList>
    </citation>
    <scope>NUCLEOTIDE SEQUENCE [LARGE SCALE GENOMIC DNA]</scope>
    <source>
        <strain evidence="4 5">DSM 43150</strain>
    </source>
</reference>
<gene>
    <name evidence="4" type="ORF">BJ964_009206</name>
</gene>
<dbReference type="InterPro" id="IPR027417">
    <property type="entry name" value="P-loop_NTPase"/>
</dbReference>
<dbReference type="PANTHER" id="PTHR16305">
    <property type="entry name" value="TESTICULAR SOLUBLE ADENYLYL CYCLASE"/>
    <property type="match status" value="1"/>
</dbReference>
<accession>A0A7W7HQX0</accession>
<dbReference type="InterPro" id="IPR041664">
    <property type="entry name" value="AAA_16"/>
</dbReference>
<dbReference type="RefSeq" id="WP_188126517.1">
    <property type="nucleotide sequence ID" value="NZ_BOMP01000051.1"/>
</dbReference>
<dbReference type="Pfam" id="PF00196">
    <property type="entry name" value="GerE"/>
    <property type="match status" value="1"/>
</dbReference>
<dbReference type="Gene3D" id="1.10.10.10">
    <property type="entry name" value="Winged helix-like DNA-binding domain superfamily/Winged helix DNA-binding domain"/>
    <property type="match status" value="1"/>
</dbReference>
<sequence length="917" mass="97309">MTPLLLHGRSDECGALDAFIGTVREGLSATLLVLGEPGIGKTRLLSYAGDCAADLLTARLAGTESEIQLGYAGLHRLLHPFADRAGRLPEPQRVALGIAFGLLAGPPPDMFLVGLATLTLLADVAAETPLICLIDDAQWLDRETLAVLAFVGRRLHADGIGLLFAIRDEPGAAVTLRNFPVLAVAGLDPAGAHRLLESTVPGRMDSAVVGRIVAETQGNPLALVEVASELSDEQLAGAALLPDRLPIGRRLEAHFAGQVQAMPADTQLLLLLAAAAPADCPALLWQAADRLNLAPAALDIAVSEGVLLPGHGCSFRHPLIRSAIQSAAHPTDLRAVHAALAAVTDRVNHPDRRAWHLAEATVGLDDLVAAELESASERARRRGGYAAQAAFLSRAADLTSDPQDRARRLLTSARPYLVIGDASSAAEQLDRAAPGLELPAMRAAAQRTRATIEWFTGAGPAGVPAALLDALATFGPLEERTTRDMLWEALTAGILARQYTVGVTLLDIASSALKAPLQDPSGATIADLLLDAFATRIADGFARAVPLLRAAIAAMRTGRLADEGEPVGVVGCWVAHDLWDDQGLEDIVTRIGTADRGRGALHAVNVALQNAAAWKTWAGRFSEAESCHAEAAEIAATIGLLPEGPEKRIELLAWQGRESETRKAADFIYRVWAGQRGFAVMANNARYSVMILELGLGRYGEALACAAPLFDEDAPGQGNLLLPNLVEAAVRGGDRNLAEAALARLAERAATSGTAWALGLLARSAALLTDDDRADALYRESLDHLARTAVRTESARAHLLYGEWLRRRKRRADARVQLRLAHEMFTGMGAAAFAERTRLELAATGEQPRKRTETTSLDLTPQETRVAALAAGGATNTEISSRLFISSSTVEYHLNKTFRKLGITSRRQLATVMKAGG</sequence>
<organism evidence="4 5">
    <name type="scientific">Actinoplanes lobatus</name>
    <dbReference type="NCBI Taxonomy" id="113568"/>
    <lineage>
        <taxon>Bacteria</taxon>
        <taxon>Bacillati</taxon>
        <taxon>Actinomycetota</taxon>
        <taxon>Actinomycetes</taxon>
        <taxon>Micromonosporales</taxon>
        <taxon>Micromonosporaceae</taxon>
        <taxon>Actinoplanes</taxon>
    </lineage>
</organism>
<protein>
    <submittedName>
        <fullName evidence="4">DNA-binding CsgD family transcriptional regulator</fullName>
    </submittedName>
</protein>
<dbReference type="GO" id="GO:0003677">
    <property type="term" value="F:DNA binding"/>
    <property type="evidence" value="ECO:0007669"/>
    <property type="project" value="UniProtKB-KW"/>
</dbReference>
<feature type="domain" description="HTH luxR-type" evidence="3">
    <location>
        <begin position="852"/>
        <end position="917"/>
    </location>
</feature>
<dbReference type="PANTHER" id="PTHR16305:SF35">
    <property type="entry name" value="TRANSCRIPTIONAL ACTIVATOR DOMAIN"/>
    <property type="match status" value="1"/>
</dbReference>
<dbReference type="CDD" id="cd06170">
    <property type="entry name" value="LuxR_C_like"/>
    <property type="match status" value="1"/>
</dbReference>
<dbReference type="Proteomes" id="UP000590511">
    <property type="component" value="Unassembled WGS sequence"/>
</dbReference>
<dbReference type="EMBL" id="JACHNC010000001">
    <property type="protein sequence ID" value="MBB4755045.1"/>
    <property type="molecule type" value="Genomic_DNA"/>
</dbReference>
<dbReference type="InterPro" id="IPR016032">
    <property type="entry name" value="Sig_transdc_resp-reg_C-effctor"/>
</dbReference>
<dbReference type="Pfam" id="PF13191">
    <property type="entry name" value="AAA_16"/>
    <property type="match status" value="1"/>
</dbReference>
<dbReference type="InterPro" id="IPR000792">
    <property type="entry name" value="Tscrpt_reg_LuxR_C"/>
</dbReference>
<proteinExistence type="predicted"/>
<dbReference type="SMART" id="SM00421">
    <property type="entry name" value="HTH_LUXR"/>
    <property type="match status" value="1"/>
</dbReference>
<evidence type="ECO:0000313" key="5">
    <source>
        <dbReference type="Proteomes" id="UP000590511"/>
    </source>
</evidence>
<evidence type="ECO:0000313" key="4">
    <source>
        <dbReference type="EMBL" id="MBB4755045.1"/>
    </source>
</evidence>
<evidence type="ECO:0000259" key="3">
    <source>
        <dbReference type="PROSITE" id="PS50043"/>
    </source>
</evidence>
<dbReference type="PRINTS" id="PR00038">
    <property type="entry name" value="HTHLUXR"/>
</dbReference>
<dbReference type="GO" id="GO:0006355">
    <property type="term" value="P:regulation of DNA-templated transcription"/>
    <property type="evidence" value="ECO:0007669"/>
    <property type="project" value="InterPro"/>
</dbReference>
<dbReference type="InterPro" id="IPR036388">
    <property type="entry name" value="WH-like_DNA-bd_sf"/>
</dbReference>
<keyword evidence="2" id="KW-0067">ATP-binding</keyword>
<dbReference type="PROSITE" id="PS50043">
    <property type="entry name" value="HTH_LUXR_2"/>
    <property type="match status" value="1"/>
</dbReference>
<dbReference type="GO" id="GO:0004016">
    <property type="term" value="F:adenylate cyclase activity"/>
    <property type="evidence" value="ECO:0007669"/>
    <property type="project" value="TreeGrafter"/>
</dbReference>
<name>A0A7W7HQX0_9ACTN</name>
<dbReference type="SUPFAM" id="SSF46894">
    <property type="entry name" value="C-terminal effector domain of the bipartite response regulators"/>
    <property type="match status" value="1"/>
</dbReference>
<dbReference type="SUPFAM" id="SSF52540">
    <property type="entry name" value="P-loop containing nucleoside triphosphate hydrolases"/>
    <property type="match status" value="1"/>
</dbReference>
<dbReference type="GO" id="GO:0005737">
    <property type="term" value="C:cytoplasm"/>
    <property type="evidence" value="ECO:0007669"/>
    <property type="project" value="TreeGrafter"/>
</dbReference>
<keyword evidence="1" id="KW-0547">Nucleotide-binding</keyword>
<dbReference type="AlphaFoldDB" id="A0A7W7HQX0"/>